<protein>
    <submittedName>
        <fullName evidence="3">MBL fold metallo-hydrolase</fullName>
    </submittedName>
</protein>
<reference evidence="3" key="1">
    <citation type="journal article" date="2021" name="PeerJ">
        <title>Extensive microbial diversity within the chicken gut microbiome revealed by metagenomics and culture.</title>
        <authorList>
            <person name="Gilroy R."/>
            <person name="Ravi A."/>
            <person name="Getino M."/>
            <person name="Pursley I."/>
            <person name="Horton D.L."/>
            <person name="Alikhan N.F."/>
            <person name="Baker D."/>
            <person name="Gharbi K."/>
            <person name="Hall N."/>
            <person name="Watson M."/>
            <person name="Adriaenssens E.M."/>
            <person name="Foster-Nyarko E."/>
            <person name="Jarju S."/>
            <person name="Secka A."/>
            <person name="Antonio M."/>
            <person name="Oren A."/>
            <person name="Chaudhuri R.R."/>
            <person name="La Ragione R."/>
            <person name="Hildebrand F."/>
            <person name="Pallen M.J."/>
        </authorList>
    </citation>
    <scope>NUCLEOTIDE SEQUENCE</scope>
    <source>
        <strain evidence="3">2189</strain>
    </source>
</reference>
<evidence type="ECO:0000259" key="2">
    <source>
        <dbReference type="SMART" id="SM00849"/>
    </source>
</evidence>
<name>A0A9D1W1C0_9FIRM</name>
<accession>A0A9D1W1C0</accession>
<reference evidence="3" key="2">
    <citation type="submission" date="2021-04" db="EMBL/GenBank/DDBJ databases">
        <authorList>
            <person name="Gilroy R."/>
        </authorList>
    </citation>
    <scope>NUCLEOTIDE SEQUENCE</scope>
    <source>
        <strain evidence="3">2189</strain>
    </source>
</reference>
<proteinExistence type="predicted"/>
<keyword evidence="1" id="KW-0472">Membrane</keyword>
<dbReference type="Gene3D" id="3.60.15.10">
    <property type="entry name" value="Ribonuclease Z/Hydroxyacylglutathione hydrolase-like"/>
    <property type="match status" value="1"/>
</dbReference>
<dbReference type="SMART" id="SM00849">
    <property type="entry name" value="Lactamase_B"/>
    <property type="match status" value="1"/>
</dbReference>
<evidence type="ECO:0000313" key="4">
    <source>
        <dbReference type="Proteomes" id="UP000886847"/>
    </source>
</evidence>
<feature type="transmembrane region" description="Helical" evidence="1">
    <location>
        <begin position="14"/>
        <end position="37"/>
    </location>
</feature>
<gene>
    <name evidence="3" type="ORF">H9851_02050</name>
</gene>
<dbReference type="Proteomes" id="UP000886847">
    <property type="component" value="Unassembled WGS sequence"/>
</dbReference>
<dbReference type="InterPro" id="IPR052159">
    <property type="entry name" value="Competence_DNA_uptake"/>
</dbReference>
<feature type="domain" description="Metallo-beta-lactamase" evidence="2">
    <location>
        <begin position="69"/>
        <end position="281"/>
    </location>
</feature>
<dbReference type="PANTHER" id="PTHR30619:SF1">
    <property type="entry name" value="RECOMBINATION PROTEIN 2"/>
    <property type="match status" value="1"/>
</dbReference>
<keyword evidence="1" id="KW-0812">Transmembrane</keyword>
<organism evidence="3 4">
    <name type="scientific">Candidatus Borkfalkia faecavium</name>
    <dbReference type="NCBI Taxonomy" id="2838508"/>
    <lineage>
        <taxon>Bacteria</taxon>
        <taxon>Bacillati</taxon>
        <taxon>Bacillota</taxon>
        <taxon>Clostridia</taxon>
        <taxon>Christensenellales</taxon>
        <taxon>Christensenellaceae</taxon>
        <taxon>Candidatus Borkfalkia</taxon>
    </lineage>
</organism>
<comment type="caution">
    <text evidence="3">The sequence shown here is derived from an EMBL/GenBank/DDBJ whole genome shotgun (WGS) entry which is preliminary data.</text>
</comment>
<keyword evidence="1" id="KW-1133">Transmembrane helix</keyword>
<dbReference type="InterPro" id="IPR035681">
    <property type="entry name" value="ComA-like_MBL"/>
</dbReference>
<dbReference type="AlphaFoldDB" id="A0A9D1W1C0"/>
<dbReference type="EMBL" id="DXEW01000008">
    <property type="protein sequence ID" value="HIX50042.1"/>
    <property type="molecule type" value="Genomic_DNA"/>
</dbReference>
<dbReference type="CDD" id="cd07731">
    <property type="entry name" value="ComA-like_MBL-fold"/>
    <property type="match status" value="1"/>
</dbReference>
<dbReference type="PANTHER" id="PTHR30619">
    <property type="entry name" value="DNA INTERNALIZATION/COMPETENCE PROTEIN COMEC/REC2"/>
    <property type="match status" value="1"/>
</dbReference>
<evidence type="ECO:0000313" key="3">
    <source>
        <dbReference type="EMBL" id="HIX50042.1"/>
    </source>
</evidence>
<evidence type="ECO:0000256" key="1">
    <source>
        <dbReference type="SAM" id="Phobius"/>
    </source>
</evidence>
<sequence length="363" mass="39227">MLTWRQRERRRRNIIRASAAVALAALLLLLFFLDLYWRPLDTLFASQKAPSLPAMEAGELRVHFLDVGQGDCTLIQFPDGKAMMVDGGDGSADAYIGEYCRAVGVQKFDCVLLTHPDDDHAAGLSSVLRTFGADTVWAPYFPASYNEAFGSFLGEAAACGANVRISQLYEHILSDSRENFYYAMILSPLSPSIEGSYYTQANAEGASSQDVNDSSAVLYLEYAGRKLLLSGDASTAVENALVTDYTQTGGEIFSFEAETAWGTEELSPGLADIDFLKVPHHGGAGSTGEALLSLCRPRLYFISCGRGNGYFHPSSDTLARIRAAVPEAEFFRTDELGSICLSIAADGGVTVMTGRGVNLYHGD</sequence>
<dbReference type="SUPFAM" id="SSF56281">
    <property type="entry name" value="Metallo-hydrolase/oxidoreductase"/>
    <property type="match status" value="1"/>
</dbReference>
<dbReference type="InterPro" id="IPR001279">
    <property type="entry name" value="Metallo-B-lactamas"/>
</dbReference>
<dbReference type="InterPro" id="IPR036866">
    <property type="entry name" value="RibonucZ/Hydroxyglut_hydro"/>
</dbReference>
<dbReference type="Pfam" id="PF00753">
    <property type="entry name" value="Lactamase_B"/>
    <property type="match status" value="1"/>
</dbReference>